<dbReference type="SMART" id="SM00388">
    <property type="entry name" value="HisKA"/>
    <property type="match status" value="1"/>
</dbReference>
<dbReference type="PRINTS" id="PR00344">
    <property type="entry name" value="BCTRLSENSOR"/>
</dbReference>
<dbReference type="SUPFAM" id="SSF55874">
    <property type="entry name" value="ATPase domain of HSP90 chaperone/DNA topoisomerase II/histidine kinase"/>
    <property type="match status" value="1"/>
</dbReference>
<dbReference type="AlphaFoldDB" id="A0A1J5S830"/>
<reference evidence="9" key="1">
    <citation type="submission" date="2016-10" db="EMBL/GenBank/DDBJ databases">
        <title>Sequence of Gallionella enrichment culture.</title>
        <authorList>
            <person name="Poehlein A."/>
            <person name="Muehling M."/>
            <person name="Daniel R."/>
        </authorList>
    </citation>
    <scope>NUCLEOTIDE SEQUENCE</scope>
</reference>
<organism evidence="9">
    <name type="scientific">mine drainage metagenome</name>
    <dbReference type="NCBI Taxonomy" id="410659"/>
    <lineage>
        <taxon>unclassified sequences</taxon>
        <taxon>metagenomes</taxon>
        <taxon>ecological metagenomes</taxon>
    </lineage>
</organism>
<dbReference type="SUPFAM" id="SSF55785">
    <property type="entry name" value="PYP-like sensor domain (PAS domain)"/>
    <property type="match status" value="1"/>
</dbReference>
<evidence type="ECO:0000259" key="8">
    <source>
        <dbReference type="PROSITE" id="PS50113"/>
    </source>
</evidence>
<dbReference type="CDD" id="cd00130">
    <property type="entry name" value="PAS"/>
    <property type="match status" value="1"/>
</dbReference>
<dbReference type="InterPro" id="IPR000014">
    <property type="entry name" value="PAS"/>
</dbReference>
<sequence>MVCEQSHGLSEDSGGDFRQGAARLEAVVDELGAYVFTKDRAGRYTYANRLVRQLFGRPLQDIIGHDDSHFFDLQRSRDLCRNDRMVLEAGRIIAGEEANHVAASGERRVYWTVKKPLYGSGGAIIGLIGISTDITERKALEMELERSNQELEQFAYVVSHDLRQPLRMVLSYLSLIARRLDGRLDAEDRELIGYALDGARRLDALILGLLDYARVGRGGLAGTVALDEVIAEALGNLHLSVQEAGAVVEVAPAFPVVRADRTEMMRLFQNLVGNALKYRDPHRPCRVRLGWSREDGLWRLMVADNGIGIAARDQERAFVLFQRLVPEDRCEGTGIGLAVCRKIVERAGGRIWIDSEPGLGATFHFTLPVLS</sequence>
<dbReference type="SMART" id="SM00387">
    <property type="entry name" value="HATPase_c"/>
    <property type="match status" value="1"/>
</dbReference>
<evidence type="ECO:0000256" key="3">
    <source>
        <dbReference type="ARBA" id="ARBA00022553"/>
    </source>
</evidence>
<dbReference type="PROSITE" id="PS50112">
    <property type="entry name" value="PAS"/>
    <property type="match status" value="1"/>
</dbReference>
<feature type="domain" description="PAC" evidence="8">
    <location>
        <begin position="94"/>
        <end position="146"/>
    </location>
</feature>
<dbReference type="GO" id="GO:0000155">
    <property type="term" value="F:phosphorelay sensor kinase activity"/>
    <property type="evidence" value="ECO:0007669"/>
    <property type="project" value="InterPro"/>
</dbReference>
<evidence type="ECO:0000313" key="9">
    <source>
        <dbReference type="EMBL" id="OIR00389.1"/>
    </source>
</evidence>
<accession>A0A1J5S830</accession>
<dbReference type="Gene3D" id="3.30.565.10">
    <property type="entry name" value="Histidine kinase-like ATPase, C-terminal domain"/>
    <property type="match status" value="1"/>
</dbReference>
<dbReference type="SMART" id="SM00091">
    <property type="entry name" value="PAS"/>
    <property type="match status" value="1"/>
</dbReference>
<dbReference type="Pfam" id="PF00512">
    <property type="entry name" value="HisKA"/>
    <property type="match status" value="1"/>
</dbReference>
<evidence type="ECO:0000256" key="5">
    <source>
        <dbReference type="ARBA" id="ARBA00022777"/>
    </source>
</evidence>
<dbReference type="PROSITE" id="PS50113">
    <property type="entry name" value="PAC"/>
    <property type="match status" value="1"/>
</dbReference>
<evidence type="ECO:0000259" key="7">
    <source>
        <dbReference type="PROSITE" id="PS50112"/>
    </source>
</evidence>
<dbReference type="PROSITE" id="PS50109">
    <property type="entry name" value="HIS_KIN"/>
    <property type="match status" value="1"/>
</dbReference>
<name>A0A1J5S830_9ZZZZ</name>
<dbReference type="EMBL" id="MLJW01000096">
    <property type="protein sequence ID" value="OIR00389.1"/>
    <property type="molecule type" value="Genomic_DNA"/>
</dbReference>
<dbReference type="PANTHER" id="PTHR43304:SF1">
    <property type="entry name" value="PAC DOMAIN-CONTAINING PROTEIN"/>
    <property type="match status" value="1"/>
</dbReference>
<dbReference type="EC" id="2.7.13.3" evidence="2"/>
<dbReference type="InterPro" id="IPR052162">
    <property type="entry name" value="Sensor_kinase/Photoreceptor"/>
</dbReference>
<dbReference type="InterPro" id="IPR005467">
    <property type="entry name" value="His_kinase_dom"/>
</dbReference>
<dbReference type="Gene3D" id="3.30.450.20">
    <property type="entry name" value="PAS domain"/>
    <property type="match status" value="1"/>
</dbReference>
<dbReference type="InterPro" id="IPR003661">
    <property type="entry name" value="HisK_dim/P_dom"/>
</dbReference>
<dbReference type="InterPro" id="IPR036890">
    <property type="entry name" value="HATPase_C_sf"/>
</dbReference>
<dbReference type="InterPro" id="IPR004358">
    <property type="entry name" value="Sig_transdc_His_kin-like_C"/>
</dbReference>
<evidence type="ECO:0000256" key="1">
    <source>
        <dbReference type="ARBA" id="ARBA00000085"/>
    </source>
</evidence>
<dbReference type="Gene3D" id="1.10.287.130">
    <property type="match status" value="1"/>
</dbReference>
<keyword evidence="5" id="KW-0418">Kinase</keyword>
<dbReference type="InterPro" id="IPR013656">
    <property type="entry name" value="PAS_4"/>
</dbReference>
<dbReference type="InterPro" id="IPR000700">
    <property type="entry name" value="PAS-assoc_C"/>
</dbReference>
<feature type="domain" description="Histidine kinase" evidence="6">
    <location>
        <begin position="157"/>
        <end position="371"/>
    </location>
</feature>
<dbReference type="PANTHER" id="PTHR43304">
    <property type="entry name" value="PHYTOCHROME-LIKE PROTEIN CPH1"/>
    <property type="match status" value="1"/>
</dbReference>
<keyword evidence="4 9" id="KW-0808">Transferase</keyword>
<dbReference type="CDD" id="cd00082">
    <property type="entry name" value="HisKA"/>
    <property type="match status" value="1"/>
</dbReference>
<dbReference type="InterPro" id="IPR035965">
    <property type="entry name" value="PAS-like_dom_sf"/>
</dbReference>
<evidence type="ECO:0000256" key="2">
    <source>
        <dbReference type="ARBA" id="ARBA00012438"/>
    </source>
</evidence>
<dbReference type="SUPFAM" id="SSF47384">
    <property type="entry name" value="Homodimeric domain of signal transducing histidine kinase"/>
    <property type="match status" value="1"/>
</dbReference>
<proteinExistence type="predicted"/>
<dbReference type="Pfam" id="PF02518">
    <property type="entry name" value="HATPase_c"/>
    <property type="match status" value="1"/>
</dbReference>
<evidence type="ECO:0000259" key="6">
    <source>
        <dbReference type="PROSITE" id="PS50109"/>
    </source>
</evidence>
<protein>
    <recommendedName>
        <fullName evidence="2">histidine kinase</fullName>
        <ecNumber evidence="2">2.7.13.3</ecNumber>
    </recommendedName>
</protein>
<dbReference type="InterPro" id="IPR003594">
    <property type="entry name" value="HATPase_dom"/>
</dbReference>
<evidence type="ECO:0000256" key="4">
    <source>
        <dbReference type="ARBA" id="ARBA00022679"/>
    </source>
</evidence>
<comment type="catalytic activity">
    <reaction evidence="1">
        <text>ATP + protein L-histidine = ADP + protein N-phospho-L-histidine.</text>
        <dbReference type="EC" id="2.7.13.3"/>
    </reaction>
</comment>
<dbReference type="Pfam" id="PF08448">
    <property type="entry name" value="PAS_4"/>
    <property type="match status" value="1"/>
</dbReference>
<dbReference type="InterPro" id="IPR036097">
    <property type="entry name" value="HisK_dim/P_sf"/>
</dbReference>
<feature type="domain" description="PAS" evidence="7">
    <location>
        <begin position="20"/>
        <end position="73"/>
    </location>
</feature>
<keyword evidence="3" id="KW-0597">Phosphoprotein</keyword>
<gene>
    <name evidence="9" type="primary">cph1_17</name>
    <name evidence="9" type="ORF">GALL_176430</name>
</gene>
<dbReference type="NCBIfam" id="TIGR00229">
    <property type="entry name" value="sensory_box"/>
    <property type="match status" value="1"/>
</dbReference>
<comment type="caution">
    <text evidence="9">The sequence shown here is derived from an EMBL/GenBank/DDBJ whole genome shotgun (WGS) entry which is preliminary data.</text>
</comment>